<dbReference type="EMBL" id="FQXK01000003">
    <property type="protein sequence ID" value="SHH14857.1"/>
    <property type="molecule type" value="Genomic_DNA"/>
</dbReference>
<dbReference type="OrthoDB" id="215765at2"/>
<keyword evidence="2" id="KW-1185">Reference proteome</keyword>
<sequence length="103" mass="12244">MYNVISEINKLEEKYGEEFNWGTDLKPEYFETELKRETTIAPFKSVKAIARSYSNDDVLFVLDDEVYRIYHLTYSGGNPRYQEFTDGQAAVDYIEKRFLNEYL</sequence>
<dbReference type="AlphaFoldDB" id="A0A1M5QL89"/>
<gene>
    <name evidence="1" type="ORF">SAMN02745229_00356</name>
</gene>
<dbReference type="RefSeq" id="WP_073384999.1">
    <property type="nucleotide sequence ID" value="NZ_FQXK01000003.1"/>
</dbReference>
<dbReference type="Proteomes" id="UP000184278">
    <property type="component" value="Unassembled WGS sequence"/>
</dbReference>
<accession>A0A1M5QL89</accession>
<reference evidence="2" key="1">
    <citation type="submission" date="2016-11" db="EMBL/GenBank/DDBJ databases">
        <authorList>
            <person name="Varghese N."/>
            <person name="Submissions S."/>
        </authorList>
    </citation>
    <scope>NUCLEOTIDE SEQUENCE [LARGE SCALE GENOMIC DNA]</scope>
    <source>
        <strain evidence="2">DSM 3071</strain>
    </source>
</reference>
<organism evidence="1 2">
    <name type="scientific">Butyrivibrio fibrisolvens DSM 3071</name>
    <dbReference type="NCBI Taxonomy" id="1121131"/>
    <lineage>
        <taxon>Bacteria</taxon>
        <taxon>Bacillati</taxon>
        <taxon>Bacillota</taxon>
        <taxon>Clostridia</taxon>
        <taxon>Lachnospirales</taxon>
        <taxon>Lachnospiraceae</taxon>
        <taxon>Butyrivibrio</taxon>
    </lineage>
</organism>
<dbReference type="STRING" id="1121131.SAMN02745229_00356"/>
<evidence type="ECO:0000313" key="1">
    <source>
        <dbReference type="EMBL" id="SHH14857.1"/>
    </source>
</evidence>
<name>A0A1M5QL89_BUTFI</name>
<dbReference type="GeneID" id="89508897"/>
<protein>
    <submittedName>
        <fullName evidence="1">Uncharacterized protein</fullName>
    </submittedName>
</protein>
<proteinExistence type="predicted"/>
<evidence type="ECO:0000313" key="2">
    <source>
        <dbReference type="Proteomes" id="UP000184278"/>
    </source>
</evidence>